<keyword evidence="3" id="KW-0378">Hydrolase</keyword>
<sequence>MNALVEDQLTRLRKSFDSPEAQEVMDRRFAGNRIFFGRYTSATPVAGHLRHPRRPDAPKEKEAAARRVKRVADAMSAFAEDQGKARQHDSVHSDDEPTRYLFPSVDGAELVARWDIQNTPPDILVTNVSMLGAMLSRDVEQRMLDETRAWLERDEHAYFFLVLDELHLIRGSAGTEVAGLIRVLLHRLGLDRPETRHKLRVLASSASLPLEGEGRERSLKYLYDFFGPLGTYTGRDSKGATSKDDWFECIVPGEPEGDSIQVTLPLDGAAFRQLVKVVAPTGGYVGHVTHSDALDAAIVDCAKVLSPEGAVGTPAQIAKSAIEAAAAVLAAGCRQNNRRELRATAVDVLARRIFGSSSEASLLALRGLTLLRGLGERIESLYSVKLRDGVSSFREHVFIRSIEGLFATPVIKSGGRVEFEGVTVERGTSYTREGDDLHRVFELVYCEACGEEFVGGRRGEHPANLGILVELLPASPDLESLPETGADGNFEDLSYEDFALFWPSRRFVKQGDNSDESWPQAILDTRNGLVSDGGTVGAGRIEGRIFKLPRKNGGRELRRPGSAGPNCCPACGADYAGRSSKFRQSPIRNFRAGFAKSSQLVATEVFELLHASGDEAKAVVFSDSRQDASRAALDIERRHHQDSRRQMLLEALEEIASSPVESEEELKKEMAEAVAREDDAEFSRLTQRLRELRRRGDPDRIPLASIVERIPAAGEPLRREASPLLSKMVKIGMHPIDDVGIGKIPSQGQLSSLFEWQALFVENGDRVDWTTQGDPLALGEARLSVAREQRPLVDDVLFSKTYFALEETGLGYPSLFYKNEERTDRFDAYLRVFADAYRVLGNKWVERNDKKKEWPTAQSIGSTRVLEFAEASGRSELDDVLSKLTALGHRNGFIEPEKLFIRLVAPSHPYFECANCSRAHLHRGTGFCTRCQDPLSTTATGPVSELRKRNVLAKRVERSTAEGFAAFRLRCEELTGQTQSPAERLRRFRGIFVDGTGNYDAALDRRAKEIDMLSVTTTMEVGIDIGALQAVYQANMPPQRFNYQQRVGRAGRRGQAFSLAATLCRGRSHDLHYFAHPEAITGDPPPPPFLTTDHLAIPLRLLRKVWLTAAFAKLREAAGSNWPGDDVKPDIHGEFLPAAIFYAAGSEWDPLLAKALQAKELIRTSCARVLGLGLPRRESALLREATVESLMNEIRSRTEAGQRDQGGLASFLAEQGLLPMYGMPTRVRDLYVGVEPNELGEPDWDTIDREMDLAIYEFAPGGSLVRDKRKHTSIGFTPKLGRIQVDKQNRARVLSGRGAPWWDDTNYIGICSKCGATNTSPVRVFETKSCGDCKETISPSDFELYHIPAAFRTSFEPVSVDQDEAPSRAARRETSSEIEELESTPVAESNMAYSTGAEAAIIRRNRGPIGDSGEPEGFPIVGASQKAFKIQESPAVWFSKLTDQAIQVDVANDLRLWERATDANNVPAEPEAVRLMSRKKTDSLYLVMRSVPSRLSFDRVGSREPHAISVRAAAISATQLIIQRAALEMDIGPEEFEALEPRLRNGLPMLQIADFLVNGAGFSRRLAASDGRSRRPLVSRLIESLVNDRNDRLVKGFFEGNHPGACARACYRCLQRYNNRGYHGLLDWRLGIGFLRGMLEPTFKAGLDGCFEAYPELTDWPQLATEAAEEVRRLNPNNRRVEPCGPLKLPVLTQPFAGGTEAFVLVHPFWRLDDVSIATGPLRDTINAVPADNVFFVDTFDVARRPVKAIEHARNRTPDLL</sequence>
<dbReference type="SUPFAM" id="SSF52540">
    <property type="entry name" value="P-loop containing nucleoside triphosphate hydrolases"/>
    <property type="match status" value="2"/>
</dbReference>
<dbReference type="EMBL" id="JAFCJH010000030">
    <property type="protein sequence ID" value="MBR0798726.1"/>
    <property type="molecule type" value="Genomic_DNA"/>
</dbReference>
<evidence type="ECO:0000259" key="2">
    <source>
        <dbReference type="SMART" id="SM00490"/>
    </source>
</evidence>
<evidence type="ECO:0000313" key="4">
    <source>
        <dbReference type="Proteomes" id="UP001315278"/>
    </source>
</evidence>
<dbReference type="PANTHER" id="PTHR47957">
    <property type="entry name" value="ATP-DEPENDENT HELICASE HRQ1"/>
    <property type="match status" value="1"/>
</dbReference>
<keyword evidence="4" id="KW-1185">Reference proteome</keyword>
<evidence type="ECO:0000256" key="1">
    <source>
        <dbReference type="SAM" id="MobiDB-lite"/>
    </source>
</evidence>
<dbReference type="Pfam" id="PF00271">
    <property type="entry name" value="Helicase_C"/>
    <property type="match status" value="1"/>
</dbReference>
<protein>
    <submittedName>
        <fullName evidence="3">Helicase</fullName>
    </submittedName>
</protein>
<dbReference type="Proteomes" id="UP001315278">
    <property type="component" value="Unassembled WGS sequence"/>
</dbReference>
<feature type="compositionally biased region" description="Basic and acidic residues" evidence="1">
    <location>
        <begin position="81"/>
        <end position="98"/>
    </location>
</feature>
<dbReference type="InterPro" id="IPR001650">
    <property type="entry name" value="Helicase_C-like"/>
</dbReference>
<dbReference type="SMART" id="SM00490">
    <property type="entry name" value="HELICc"/>
    <property type="match status" value="1"/>
</dbReference>
<keyword evidence="3" id="KW-0067">ATP-binding</keyword>
<comment type="caution">
    <text evidence="3">The sequence shown here is derived from an EMBL/GenBank/DDBJ whole genome shotgun (WGS) entry which is preliminary data.</text>
</comment>
<gene>
    <name evidence="3" type="ORF">JQ615_25390</name>
</gene>
<accession>A0ABS5FPJ3</accession>
<dbReference type="GO" id="GO:0004386">
    <property type="term" value="F:helicase activity"/>
    <property type="evidence" value="ECO:0007669"/>
    <property type="project" value="UniProtKB-KW"/>
</dbReference>
<evidence type="ECO:0000313" key="3">
    <source>
        <dbReference type="EMBL" id="MBR0798726.1"/>
    </source>
</evidence>
<keyword evidence="3" id="KW-0547">Nucleotide-binding</keyword>
<keyword evidence="3" id="KW-0347">Helicase</keyword>
<proteinExistence type="predicted"/>
<feature type="domain" description="Helicase C-terminal" evidence="2">
    <location>
        <begin position="958"/>
        <end position="1054"/>
    </location>
</feature>
<name>A0ABS5FPJ3_9BRAD</name>
<organism evidence="3 4">
    <name type="scientific">Bradyrhizobium jicamae</name>
    <dbReference type="NCBI Taxonomy" id="280332"/>
    <lineage>
        <taxon>Bacteria</taxon>
        <taxon>Pseudomonadati</taxon>
        <taxon>Pseudomonadota</taxon>
        <taxon>Alphaproteobacteria</taxon>
        <taxon>Hyphomicrobiales</taxon>
        <taxon>Nitrobacteraceae</taxon>
        <taxon>Bradyrhizobium</taxon>
    </lineage>
</organism>
<reference evidence="4" key="1">
    <citation type="journal article" date="2021" name="ISME J.">
        <title>Evolutionary origin and ecological implication of a unique nif island in free-living Bradyrhizobium lineages.</title>
        <authorList>
            <person name="Tao J."/>
        </authorList>
    </citation>
    <scope>NUCLEOTIDE SEQUENCE [LARGE SCALE GENOMIC DNA]</scope>
    <source>
        <strain evidence="4">SZCCT0434</strain>
    </source>
</reference>
<dbReference type="Gene3D" id="3.40.50.300">
    <property type="entry name" value="P-loop containing nucleotide triphosphate hydrolases"/>
    <property type="match status" value="2"/>
</dbReference>
<dbReference type="PANTHER" id="PTHR47957:SF3">
    <property type="entry name" value="ATP-DEPENDENT HELICASE HRQ1"/>
    <property type="match status" value="1"/>
</dbReference>
<feature type="region of interest" description="Disordered" evidence="1">
    <location>
        <begin position="79"/>
        <end position="98"/>
    </location>
</feature>
<dbReference type="InterPro" id="IPR027417">
    <property type="entry name" value="P-loop_NTPase"/>
</dbReference>